<evidence type="ECO:0000256" key="2">
    <source>
        <dbReference type="ARBA" id="ARBA00023125"/>
    </source>
</evidence>
<evidence type="ECO:0000256" key="3">
    <source>
        <dbReference type="ARBA" id="ARBA00023163"/>
    </source>
</evidence>
<dbReference type="SUPFAM" id="SSF46785">
    <property type="entry name" value="Winged helix' DNA-binding domain"/>
    <property type="match status" value="1"/>
</dbReference>
<sequence length="119" mass="13746">MGYTMCPKMESAFSLLGKRWNGLIIHVLMDGPKRFKDMTETIPMISQKMLAERLKELEQNEIVERQVLPETPVKVIYKLTDKGMALQAVFQEMQKWADSFCEPGAAAQDEKCEQEQHRP</sequence>
<dbReference type="Proteomes" id="UP000075430">
    <property type="component" value="Unassembled WGS sequence"/>
</dbReference>
<dbReference type="InterPro" id="IPR036388">
    <property type="entry name" value="WH-like_DNA-bd_sf"/>
</dbReference>
<keyword evidence="1" id="KW-0805">Transcription regulation</keyword>
<dbReference type="Gene3D" id="1.10.10.10">
    <property type="entry name" value="Winged helix-like DNA-binding domain superfamily/Winged helix DNA-binding domain"/>
    <property type="match status" value="1"/>
</dbReference>
<evidence type="ECO:0000313" key="5">
    <source>
        <dbReference type="EMBL" id="KXZ21708.1"/>
    </source>
</evidence>
<dbReference type="PANTHER" id="PTHR33204">
    <property type="entry name" value="TRANSCRIPTIONAL REGULATOR, MARR FAMILY"/>
    <property type="match status" value="1"/>
</dbReference>
<dbReference type="InterPro" id="IPR002577">
    <property type="entry name" value="HTH_HxlR"/>
</dbReference>
<dbReference type="RefSeq" id="WP_061521072.1">
    <property type="nucleotide sequence ID" value="NZ_JAJJBV010000005.1"/>
</dbReference>
<dbReference type="OrthoDB" id="9800966at2"/>
<dbReference type="Pfam" id="PF01638">
    <property type="entry name" value="HxlR"/>
    <property type="match status" value="1"/>
</dbReference>
<proteinExistence type="predicted"/>
<evidence type="ECO:0000256" key="1">
    <source>
        <dbReference type="ARBA" id="ARBA00023015"/>
    </source>
</evidence>
<name>A0A150FAM8_9BACI</name>
<dbReference type="GO" id="GO:0003677">
    <property type="term" value="F:DNA binding"/>
    <property type="evidence" value="ECO:0007669"/>
    <property type="project" value="UniProtKB-KW"/>
</dbReference>
<gene>
    <name evidence="5" type="ORF">AXI58_12200</name>
</gene>
<dbReference type="AlphaFoldDB" id="A0A150FAM8"/>
<keyword evidence="3" id="KW-0804">Transcription</keyword>
<dbReference type="PANTHER" id="PTHR33204:SF37">
    <property type="entry name" value="HTH-TYPE TRANSCRIPTIONAL REGULATOR YODB"/>
    <property type="match status" value="1"/>
</dbReference>
<feature type="domain" description="HTH hxlR-type" evidence="4">
    <location>
        <begin position="6"/>
        <end position="105"/>
    </location>
</feature>
<dbReference type="InterPro" id="IPR036390">
    <property type="entry name" value="WH_DNA-bd_sf"/>
</dbReference>
<dbReference type="STRING" id="1793963.AXI58_12200"/>
<dbReference type="InterPro" id="IPR011991">
    <property type="entry name" value="ArsR-like_HTH"/>
</dbReference>
<comment type="caution">
    <text evidence="5">The sequence shown here is derived from an EMBL/GenBank/DDBJ whole genome shotgun (WGS) entry which is preliminary data.</text>
</comment>
<keyword evidence="2" id="KW-0238">DNA-binding</keyword>
<dbReference type="PROSITE" id="PS51118">
    <property type="entry name" value="HTH_HXLR"/>
    <property type="match status" value="1"/>
</dbReference>
<evidence type="ECO:0000259" key="4">
    <source>
        <dbReference type="PROSITE" id="PS51118"/>
    </source>
</evidence>
<accession>A0A150FAM8</accession>
<keyword evidence="6" id="KW-1185">Reference proteome</keyword>
<dbReference type="EMBL" id="LSBA01000006">
    <property type="protein sequence ID" value="KXZ21708.1"/>
    <property type="molecule type" value="Genomic_DNA"/>
</dbReference>
<dbReference type="CDD" id="cd00090">
    <property type="entry name" value="HTH_ARSR"/>
    <property type="match status" value="1"/>
</dbReference>
<evidence type="ECO:0000313" key="6">
    <source>
        <dbReference type="Proteomes" id="UP000075430"/>
    </source>
</evidence>
<organism evidence="5 6">
    <name type="scientific">Bacillus nakamurai</name>
    <dbReference type="NCBI Taxonomy" id="1793963"/>
    <lineage>
        <taxon>Bacteria</taxon>
        <taxon>Bacillati</taxon>
        <taxon>Bacillota</taxon>
        <taxon>Bacilli</taxon>
        <taxon>Bacillales</taxon>
        <taxon>Bacillaceae</taxon>
        <taxon>Bacillus</taxon>
    </lineage>
</organism>
<reference evidence="6" key="1">
    <citation type="submission" date="2016-02" db="EMBL/GenBank/DDBJ databases">
        <authorList>
            <person name="Dunlap C."/>
        </authorList>
    </citation>
    <scope>NUCLEOTIDE SEQUENCE [LARGE SCALE GENOMIC DNA]</scope>
    <source>
        <strain evidence="6">NRRL B-41092</strain>
    </source>
</reference>
<protein>
    <submittedName>
        <fullName evidence="5">HxlR family transcriptional regulator</fullName>
    </submittedName>
</protein>